<reference evidence="4" key="1">
    <citation type="submission" date="2022-11" db="UniProtKB">
        <authorList>
            <consortium name="WormBaseParasite"/>
        </authorList>
    </citation>
    <scope>IDENTIFICATION</scope>
</reference>
<name>A0A915PJ94_9BILA</name>
<sequence length="332" mass="37870">MKELKNPFSTSWILSSSAENRSKLNKGGISSERGPLIEVETMMVSGKNGEDPVPQRGSTVFLVQEHSTDGTKGTAIENVENLANDLKVPHNPFAPVLQSDISDAGGSESELFDNDVSSAKVINPLETQRKMLEARRRALFLEMESENYADEENRKEMESSKGREEKENNEIINSRLLQEKARLEKARLLREEQIKLRKQQELQHGFFGKAQLRRQQQIAEQLEQLAESERQHREQLEREKQIKFARMKHGGITRIGSRPTAETRINVISKPINQGGGNLLPAIQCSMIQKFVRIFRIVDPIEWIRVNCPLAKIHLPRASCERAQELFESCFQ</sequence>
<proteinExistence type="predicted"/>
<feature type="coiled-coil region" evidence="1">
    <location>
        <begin position="209"/>
        <end position="242"/>
    </location>
</feature>
<evidence type="ECO:0000256" key="1">
    <source>
        <dbReference type="SAM" id="Coils"/>
    </source>
</evidence>
<dbReference type="PANTHER" id="PTHR37435">
    <property type="entry name" value="PROTEIN CBG14344"/>
    <property type="match status" value="1"/>
</dbReference>
<dbReference type="Pfam" id="PF23626">
    <property type="entry name" value="CCD_aECM"/>
    <property type="match status" value="1"/>
</dbReference>
<evidence type="ECO:0000259" key="2">
    <source>
        <dbReference type="Pfam" id="PF23626"/>
    </source>
</evidence>
<dbReference type="InterPro" id="IPR055352">
    <property type="entry name" value="CCD_aECM"/>
</dbReference>
<evidence type="ECO:0000313" key="3">
    <source>
        <dbReference type="Proteomes" id="UP000887581"/>
    </source>
</evidence>
<dbReference type="AlphaFoldDB" id="A0A915PJ94"/>
<evidence type="ECO:0000313" key="4">
    <source>
        <dbReference type="WBParaSite" id="sdigi.contig115.g4627.t1"/>
    </source>
</evidence>
<keyword evidence="3" id="KW-1185">Reference proteome</keyword>
<feature type="domain" description="aECM cysteine-cradle" evidence="2">
    <location>
        <begin position="284"/>
        <end position="332"/>
    </location>
</feature>
<keyword evidence="1" id="KW-0175">Coiled coil</keyword>
<dbReference type="Proteomes" id="UP000887581">
    <property type="component" value="Unplaced"/>
</dbReference>
<organism evidence="3 4">
    <name type="scientific">Setaria digitata</name>
    <dbReference type="NCBI Taxonomy" id="48799"/>
    <lineage>
        <taxon>Eukaryota</taxon>
        <taxon>Metazoa</taxon>
        <taxon>Ecdysozoa</taxon>
        <taxon>Nematoda</taxon>
        <taxon>Chromadorea</taxon>
        <taxon>Rhabditida</taxon>
        <taxon>Spirurina</taxon>
        <taxon>Spiruromorpha</taxon>
        <taxon>Filarioidea</taxon>
        <taxon>Setariidae</taxon>
        <taxon>Setaria</taxon>
    </lineage>
</organism>
<dbReference type="WBParaSite" id="sdigi.contig115.g4627.t1">
    <property type="protein sequence ID" value="sdigi.contig115.g4627.t1"/>
    <property type="gene ID" value="sdigi.contig115.g4627"/>
</dbReference>
<protein>
    <recommendedName>
        <fullName evidence="2">aECM cysteine-cradle domain-containing protein</fullName>
    </recommendedName>
</protein>
<accession>A0A915PJ94</accession>